<comment type="caution">
    <text evidence="1">The sequence shown here is derived from an EMBL/GenBank/DDBJ whole genome shotgun (WGS) entry which is preliminary data.</text>
</comment>
<sequence length="564" mass="59394">MPNHVCLTGAVISHPRRLAAARALVESAPAGFLDLVLDPEPDGPPTGLRTSIRAWSQIPDGSTHHLVLEDDARLPAGLRAQAERAAAAAPDAAIVLYNNWSSRNGAVLRLAALAGARWAAPVAEYTANVALILPAGVGAGFGDYARAQRQTWPDDVILARYLAQAGVRTCIAVPNLVQHGEFPSISGNDLHGLRQSACHAPLPTDTDWSAGGLFEPDAVPFFKFGVAQFAIRYGDRWLTVGGDRGSARIGLDLDQCAKEFDAALTASPARSLADRIPIGRLEAHWRTCYASGLLAARHRSVSSWPDDPLAVEAVGTIGPGGLCTELSADQLRAVQAPLADLAWTAIFAGARHSAARPAGRNIAFVGPDTALRSVLMADLSDRGHTVGTENGPETDVAIEITGTADVPRLRCTPVNAGTDTDAAPTVLRLGVPYGPEVTDGPPIADLVLQSLTRQRLQTSASLPDPLRLVHVWDIGWVLARIVQSPEASGTFDLCHDETVGPVELAELIAATIRANDIGQVGTGPAPAGPGLDTEPTKQALHWRPSVSLAEGIRTLGQWLAYEAP</sequence>
<evidence type="ECO:0000313" key="2">
    <source>
        <dbReference type="Proteomes" id="UP000730482"/>
    </source>
</evidence>
<evidence type="ECO:0000313" key="1">
    <source>
        <dbReference type="EMBL" id="MBS2547876.1"/>
    </source>
</evidence>
<protein>
    <submittedName>
        <fullName evidence="1">NAD(P)-dependent oxidoreductase</fullName>
    </submittedName>
</protein>
<dbReference type="SUPFAM" id="SSF51735">
    <property type="entry name" value="NAD(P)-binding Rossmann-fold domains"/>
    <property type="match status" value="1"/>
</dbReference>
<dbReference type="Proteomes" id="UP000730482">
    <property type="component" value="Unassembled WGS sequence"/>
</dbReference>
<dbReference type="EMBL" id="JAAFYZ010000036">
    <property type="protein sequence ID" value="MBS2547876.1"/>
    <property type="molecule type" value="Genomic_DNA"/>
</dbReference>
<proteinExistence type="predicted"/>
<reference evidence="1 2" key="1">
    <citation type="submission" date="2020-02" db="EMBL/GenBank/DDBJ databases">
        <title>Acidophilic actinobacteria isolated from forest soil.</title>
        <authorList>
            <person name="Golinska P."/>
        </authorList>
    </citation>
    <scope>NUCLEOTIDE SEQUENCE [LARGE SCALE GENOMIC DNA]</scope>
    <source>
        <strain evidence="1 2">NL8</strain>
    </source>
</reference>
<keyword evidence="2" id="KW-1185">Reference proteome</keyword>
<accession>A0ABS5KPB2</accession>
<dbReference type="Gene3D" id="3.40.50.720">
    <property type="entry name" value="NAD(P)-binding Rossmann-like Domain"/>
    <property type="match status" value="1"/>
</dbReference>
<name>A0ABS5KPB2_9ACTN</name>
<gene>
    <name evidence="1" type="ORF">KGQ19_13470</name>
</gene>
<organism evidence="1 2">
    <name type="scientific">Catenulispora pinistramenti</name>
    <dbReference type="NCBI Taxonomy" id="2705254"/>
    <lineage>
        <taxon>Bacteria</taxon>
        <taxon>Bacillati</taxon>
        <taxon>Actinomycetota</taxon>
        <taxon>Actinomycetes</taxon>
        <taxon>Catenulisporales</taxon>
        <taxon>Catenulisporaceae</taxon>
        <taxon>Catenulispora</taxon>
    </lineage>
</organism>
<dbReference type="InterPro" id="IPR036291">
    <property type="entry name" value="NAD(P)-bd_dom_sf"/>
</dbReference>
<dbReference type="RefSeq" id="WP_212009457.1">
    <property type="nucleotide sequence ID" value="NZ_JAAFYZ010000036.1"/>
</dbReference>